<dbReference type="PROSITE" id="PS01164">
    <property type="entry name" value="COPPER_AMINE_OXID_1"/>
    <property type="match status" value="1"/>
</dbReference>
<evidence type="ECO:0000256" key="2">
    <source>
        <dbReference type="ARBA" id="ARBA00022723"/>
    </source>
</evidence>
<name>A0A1H2V097_9PSEU</name>
<evidence type="ECO:0000256" key="6">
    <source>
        <dbReference type="PIRSR" id="PIRSR600269-50"/>
    </source>
</evidence>
<comment type="cofactor">
    <cofactor evidence="8">
        <name>Cu cation</name>
        <dbReference type="ChEBI" id="CHEBI:23378"/>
    </cofactor>
    <text evidence="8">Contains 1 topaquinone per subunit.</text>
</comment>
<evidence type="ECO:0000256" key="7">
    <source>
        <dbReference type="PIRSR" id="PIRSR600269-51"/>
    </source>
</evidence>
<dbReference type="AlphaFoldDB" id="A0A1H2V097"/>
<dbReference type="NCBIfam" id="NF008559">
    <property type="entry name" value="PRK11504.1"/>
    <property type="match status" value="1"/>
</dbReference>
<evidence type="ECO:0000256" key="4">
    <source>
        <dbReference type="ARBA" id="ARBA00023002"/>
    </source>
</evidence>
<evidence type="ECO:0000256" key="5">
    <source>
        <dbReference type="ARBA" id="ARBA00023008"/>
    </source>
</evidence>
<feature type="domain" description="Copper amine oxidase catalytic" evidence="10">
    <location>
        <begin position="223"/>
        <end position="621"/>
    </location>
</feature>
<dbReference type="InterPro" id="IPR016182">
    <property type="entry name" value="Cu_amine_oxidase_N-reg"/>
</dbReference>
<dbReference type="EC" id="1.4.3.-" evidence="8"/>
<dbReference type="InterPro" id="IPR000269">
    <property type="entry name" value="Cu_amine_oxidase"/>
</dbReference>
<dbReference type="PANTHER" id="PTHR10638:SF41">
    <property type="entry name" value="AMINE OXIDASE"/>
    <property type="match status" value="1"/>
</dbReference>
<protein>
    <recommendedName>
        <fullName evidence="8">Amine oxidase</fullName>
        <ecNumber evidence="8">1.4.3.-</ecNumber>
    </recommendedName>
</protein>
<dbReference type="EMBL" id="FNON01000001">
    <property type="protein sequence ID" value="SDW61710.1"/>
    <property type="molecule type" value="Genomic_DNA"/>
</dbReference>
<evidence type="ECO:0000313" key="13">
    <source>
        <dbReference type="EMBL" id="SDW61710.1"/>
    </source>
</evidence>
<proteinExistence type="inferred from homology"/>
<evidence type="ECO:0000259" key="10">
    <source>
        <dbReference type="Pfam" id="PF01179"/>
    </source>
</evidence>
<gene>
    <name evidence="13" type="ORF">SAMN05421504_1011059</name>
</gene>
<feature type="domain" description="Copper amine oxidase N3-terminal" evidence="11">
    <location>
        <begin position="104"/>
        <end position="201"/>
    </location>
</feature>
<dbReference type="PANTHER" id="PTHR10638">
    <property type="entry name" value="COPPER AMINE OXIDASE"/>
    <property type="match status" value="1"/>
</dbReference>
<dbReference type="SUPFAM" id="SSF54416">
    <property type="entry name" value="Amine oxidase N-terminal region"/>
    <property type="match status" value="2"/>
</dbReference>
<dbReference type="Pfam" id="PF01179">
    <property type="entry name" value="Cu_amine_oxid"/>
    <property type="match status" value="1"/>
</dbReference>
<dbReference type="GO" id="GO:0009308">
    <property type="term" value="P:amine metabolic process"/>
    <property type="evidence" value="ECO:0007669"/>
    <property type="project" value="UniProtKB-UniRule"/>
</dbReference>
<sequence>MTAARPLHTGANPARLRGMTRPHPLDPLTADELIAGRAILADEGHLTETTRFPSVLQVEPDKSVTDRQVRYTLLDTATGQARDILVSLTKHAVLSSEDCGDGQPAFLFEEYDLAASITKASPEWQTAMDRRGLGDRIEHAFCAPLAPGFFGRADEAGRVIRTVTFLRDDESDSPWAHPVEGLIVHINLTERRVLRVEDEGDVPVPPEHGRYTGVPPRTTLKPIEITQPEGPSFAVDGNEVTWEGWKLRVGFNAREGLTLHQISFQDRSVLHRASVPEMVVPYGDTAPGRFWISYFDAGEYLLGKNGNDLRLGCDCLGVIHYFPAFVADDHGHPVEIPRAICLHEEDYGILWKHTDLDGRAEVRRSRRLVISSISTIGNYDYGFFWYLYLDGTVELEAKATGIVFAGAAHTGTKHPHANEIAPGLFAPVHQHLFCARLDVAIDGERNSLVEIDVEGVPIGERNPYGNAFTWKETPLRSEREAQRLADPAKARVWEIRSSERTNRLGSPTAYQLIPRPSATLMAQPESSVYQRATFATRHLWATQYHPEERFPAGDRPNAHPGGEGLPAWTAADRNLVDTDLVLWHVFGPTHIPRSEDWPVMPVDYSGFSLRPNGFLDRNPALDLPSGATEDHCSAHDH</sequence>
<feature type="active site" description="Proton acceptor" evidence="6">
    <location>
        <position position="296"/>
    </location>
</feature>
<dbReference type="Gene3D" id="2.70.98.20">
    <property type="entry name" value="Copper amine oxidase, catalytic domain"/>
    <property type="match status" value="1"/>
</dbReference>
<dbReference type="GO" id="GO:0008131">
    <property type="term" value="F:primary methylamine oxidase activity"/>
    <property type="evidence" value="ECO:0007669"/>
    <property type="project" value="InterPro"/>
</dbReference>
<feature type="compositionally biased region" description="Basic and acidic residues" evidence="9">
    <location>
        <begin position="628"/>
        <end position="637"/>
    </location>
</feature>
<evidence type="ECO:0000256" key="1">
    <source>
        <dbReference type="ARBA" id="ARBA00007983"/>
    </source>
</evidence>
<evidence type="ECO:0000256" key="9">
    <source>
        <dbReference type="SAM" id="MobiDB-lite"/>
    </source>
</evidence>
<keyword evidence="5 8" id="KW-0186">Copper</keyword>
<dbReference type="Pfam" id="PF21994">
    <property type="entry name" value="AGAO-like_N2"/>
    <property type="match status" value="1"/>
</dbReference>
<keyword evidence="3 6" id="KW-0801">TPQ</keyword>
<organism evidence="13 14">
    <name type="scientific">Amycolatopsis xylanica</name>
    <dbReference type="NCBI Taxonomy" id="589385"/>
    <lineage>
        <taxon>Bacteria</taxon>
        <taxon>Bacillati</taxon>
        <taxon>Actinomycetota</taxon>
        <taxon>Actinomycetes</taxon>
        <taxon>Pseudonocardiales</taxon>
        <taxon>Pseudonocardiaceae</taxon>
        <taxon>Amycolatopsis</taxon>
    </lineage>
</organism>
<evidence type="ECO:0000313" key="14">
    <source>
        <dbReference type="Proteomes" id="UP000199515"/>
    </source>
</evidence>
<feature type="modified residue" description="2',4',5'-topaquinone" evidence="7">
    <location>
        <position position="379"/>
    </location>
</feature>
<dbReference type="GO" id="GO:0005507">
    <property type="term" value="F:copper ion binding"/>
    <property type="evidence" value="ECO:0007669"/>
    <property type="project" value="InterPro"/>
</dbReference>
<feature type="region of interest" description="Disordered" evidence="9">
    <location>
        <begin position="618"/>
        <end position="637"/>
    </location>
</feature>
<evidence type="ECO:0000259" key="11">
    <source>
        <dbReference type="Pfam" id="PF02728"/>
    </source>
</evidence>
<comment type="similarity">
    <text evidence="1 8">Belongs to the copper/topaquinone oxidase family.</text>
</comment>
<evidence type="ECO:0000256" key="3">
    <source>
        <dbReference type="ARBA" id="ARBA00022772"/>
    </source>
</evidence>
<keyword evidence="2 8" id="KW-0479">Metal-binding</keyword>
<reference evidence="13 14" key="1">
    <citation type="submission" date="2016-10" db="EMBL/GenBank/DDBJ databases">
        <authorList>
            <person name="de Groot N.N."/>
        </authorList>
    </citation>
    <scope>NUCLEOTIDE SEQUENCE [LARGE SCALE GENOMIC DNA]</scope>
    <source>
        <strain evidence="13 14">CPCC 202699</strain>
    </source>
</reference>
<dbReference type="SUPFAM" id="SSF49998">
    <property type="entry name" value="Amine oxidase catalytic domain"/>
    <property type="match status" value="1"/>
</dbReference>
<dbReference type="InterPro" id="IPR036460">
    <property type="entry name" value="Cu_amine_oxidase_C_sf"/>
</dbReference>
<evidence type="ECO:0000256" key="8">
    <source>
        <dbReference type="RuleBase" id="RU000672"/>
    </source>
</evidence>
<dbReference type="InterPro" id="IPR054157">
    <property type="entry name" value="AGAO-like_N2"/>
</dbReference>
<feature type="region of interest" description="Disordered" evidence="9">
    <location>
        <begin position="1"/>
        <end position="22"/>
    </location>
</feature>
<accession>A0A1H2V097</accession>
<dbReference type="InterPro" id="IPR015802">
    <property type="entry name" value="Cu_amine_oxidase_N3"/>
</dbReference>
<comment type="PTM">
    <text evidence="7 8">Topaquinone (TPQ) is generated by copper-dependent autoxidation of a specific tyrosyl residue.</text>
</comment>
<keyword evidence="14" id="KW-1185">Reference proteome</keyword>
<feature type="active site" description="Schiff-base intermediate with substrate; via topaquinone" evidence="6">
    <location>
        <position position="379"/>
    </location>
</feature>
<keyword evidence="4 8" id="KW-0560">Oxidoreductase</keyword>
<dbReference type="InterPro" id="IPR049948">
    <property type="entry name" value="Cu_Am_ox_TPQ-bd"/>
</dbReference>
<dbReference type="Proteomes" id="UP000199515">
    <property type="component" value="Unassembled WGS sequence"/>
</dbReference>
<dbReference type="InterPro" id="IPR015798">
    <property type="entry name" value="Cu_amine_oxidase_C"/>
</dbReference>
<feature type="domain" description="AGAO-like N2" evidence="12">
    <location>
        <begin position="29"/>
        <end position="95"/>
    </location>
</feature>
<dbReference type="GO" id="GO:0048038">
    <property type="term" value="F:quinone binding"/>
    <property type="evidence" value="ECO:0007669"/>
    <property type="project" value="InterPro"/>
</dbReference>
<dbReference type="Pfam" id="PF02728">
    <property type="entry name" value="Cu_amine_oxidN3"/>
    <property type="match status" value="1"/>
</dbReference>
<evidence type="ECO:0000259" key="12">
    <source>
        <dbReference type="Pfam" id="PF21994"/>
    </source>
</evidence>
<dbReference type="Gene3D" id="3.10.450.40">
    <property type="match status" value="2"/>
</dbReference>
<dbReference type="STRING" id="589385.SAMN05421504_1011059"/>